<name>A0A517MWD7_9BACT</name>
<organism evidence="2 3">
    <name type="scientific">Adhaeretor mobilis</name>
    <dbReference type="NCBI Taxonomy" id="1930276"/>
    <lineage>
        <taxon>Bacteria</taxon>
        <taxon>Pseudomonadati</taxon>
        <taxon>Planctomycetota</taxon>
        <taxon>Planctomycetia</taxon>
        <taxon>Pirellulales</taxon>
        <taxon>Lacipirellulaceae</taxon>
        <taxon>Adhaeretor</taxon>
    </lineage>
</organism>
<evidence type="ECO:0000313" key="2">
    <source>
        <dbReference type="EMBL" id="QDS99194.1"/>
    </source>
</evidence>
<dbReference type="RefSeq" id="WP_145060454.1">
    <property type="nucleotide sequence ID" value="NZ_CP036263.1"/>
</dbReference>
<dbReference type="AlphaFoldDB" id="A0A517MWD7"/>
<sequence length="232" mass="24227" precursor="true">MYRQRCDWIGRVFLGMLFVASATVVDAATIFTGGNFPASPEILGTPPEDTTFGQDAGSGGPSVLGQSFQTDTAFSLNHIWVYYENDTNAPGDKTVTMTIFTVADVNATTHAEPPLAGDIVFSEDILFPYVGNTETVARIDLDSPLAIAAAAGTEGYILSFSGGGDPGWEWERDGSSGGNAFPGGVAYEEAAAKISGGHTVDFSFALSSSVPEPSGLVLATLAMLAGGLRRKR</sequence>
<proteinExistence type="predicted"/>
<keyword evidence="1" id="KW-0732">Signal</keyword>
<reference evidence="2 3" key="1">
    <citation type="submission" date="2019-02" db="EMBL/GenBank/DDBJ databases">
        <title>Deep-cultivation of Planctomycetes and their phenomic and genomic characterization uncovers novel biology.</title>
        <authorList>
            <person name="Wiegand S."/>
            <person name="Jogler M."/>
            <person name="Boedeker C."/>
            <person name="Pinto D."/>
            <person name="Vollmers J."/>
            <person name="Rivas-Marin E."/>
            <person name="Kohn T."/>
            <person name="Peeters S.H."/>
            <person name="Heuer A."/>
            <person name="Rast P."/>
            <person name="Oberbeckmann S."/>
            <person name="Bunk B."/>
            <person name="Jeske O."/>
            <person name="Meyerdierks A."/>
            <person name="Storesund J.E."/>
            <person name="Kallscheuer N."/>
            <person name="Luecker S."/>
            <person name="Lage O.M."/>
            <person name="Pohl T."/>
            <person name="Merkel B.J."/>
            <person name="Hornburger P."/>
            <person name="Mueller R.-W."/>
            <person name="Bruemmer F."/>
            <person name="Labrenz M."/>
            <person name="Spormann A.M."/>
            <person name="Op den Camp H."/>
            <person name="Overmann J."/>
            <person name="Amann R."/>
            <person name="Jetten M.S.M."/>
            <person name="Mascher T."/>
            <person name="Medema M.H."/>
            <person name="Devos D.P."/>
            <person name="Kaster A.-K."/>
            <person name="Ovreas L."/>
            <person name="Rohde M."/>
            <person name="Galperin M.Y."/>
            <person name="Jogler C."/>
        </authorList>
    </citation>
    <scope>NUCLEOTIDE SEQUENCE [LARGE SCALE GENOMIC DNA]</scope>
    <source>
        <strain evidence="2 3">HG15A2</strain>
    </source>
</reference>
<feature type="chain" id="PRO_5022117969" description="PEP-CTERM protein-sorting domain-containing protein" evidence="1">
    <location>
        <begin position="28"/>
        <end position="232"/>
    </location>
</feature>
<dbReference type="KEGG" id="amob:HG15A2_24860"/>
<keyword evidence="3" id="KW-1185">Reference proteome</keyword>
<dbReference type="Proteomes" id="UP000319852">
    <property type="component" value="Chromosome"/>
</dbReference>
<evidence type="ECO:0000313" key="3">
    <source>
        <dbReference type="Proteomes" id="UP000319852"/>
    </source>
</evidence>
<dbReference type="OrthoDB" id="9852428at2"/>
<gene>
    <name evidence="2" type="ORF">HG15A2_24860</name>
</gene>
<accession>A0A517MWD7</accession>
<dbReference type="EMBL" id="CP036263">
    <property type="protein sequence ID" value="QDS99194.1"/>
    <property type="molecule type" value="Genomic_DNA"/>
</dbReference>
<evidence type="ECO:0008006" key="4">
    <source>
        <dbReference type="Google" id="ProtNLM"/>
    </source>
</evidence>
<feature type="signal peptide" evidence="1">
    <location>
        <begin position="1"/>
        <end position="27"/>
    </location>
</feature>
<protein>
    <recommendedName>
        <fullName evidence="4">PEP-CTERM protein-sorting domain-containing protein</fullName>
    </recommendedName>
</protein>
<evidence type="ECO:0000256" key="1">
    <source>
        <dbReference type="SAM" id="SignalP"/>
    </source>
</evidence>